<name>A0A150F6C5_9BACI</name>
<sequence>MQVRYVRTIVGWFNVYPAGTDHYVNLKPEDFFTLLSQVSRQARSGCGEISVTMALELFGEQEVMPA</sequence>
<evidence type="ECO:0000313" key="2">
    <source>
        <dbReference type="Proteomes" id="UP000075430"/>
    </source>
</evidence>
<dbReference type="AlphaFoldDB" id="A0A150F6C5"/>
<dbReference type="STRING" id="1793963.AXI58_18490"/>
<proteinExistence type="predicted"/>
<organism evidence="1 2">
    <name type="scientific">Bacillus nakamurai</name>
    <dbReference type="NCBI Taxonomy" id="1793963"/>
    <lineage>
        <taxon>Bacteria</taxon>
        <taxon>Bacillati</taxon>
        <taxon>Bacillota</taxon>
        <taxon>Bacilli</taxon>
        <taxon>Bacillales</taxon>
        <taxon>Bacillaceae</taxon>
        <taxon>Bacillus</taxon>
    </lineage>
</organism>
<comment type="caution">
    <text evidence="1">The sequence shown here is derived from an EMBL/GenBank/DDBJ whole genome shotgun (WGS) entry which is preliminary data.</text>
</comment>
<accession>A0A150F6C5</accession>
<dbReference type="EMBL" id="LSBA01000019">
    <property type="protein sequence ID" value="KXZ17729.1"/>
    <property type="molecule type" value="Genomic_DNA"/>
</dbReference>
<dbReference type="OrthoDB" id="2942212at2"/>
<protein>
    <submittedName>
        <fullName evidence="1">Uncharacterized protein</fullName>
    </submittedName>
</protein>
<gene>
    <name evidence="1" type="ORF">AXI58_18490</name>
</gene>
<dbReference type="Proteomes" id="UP000075430">
    <property type="component" value="Unassembled WGS sequence"/>
</dbReference>
<keyword evidence="2" id="KW-1185">Reference proteome</keyword>
<evidence type="ECO:0000313" key="1">
    <source>
        <dbReference type="EMBL" id="KXZ17729.1"/>
    </source>
</evidence>
<dbReference type="RefSeq" id="WP_061522231.1">
    <property type="nucleotide sequence ID" value="NZ_JARLZY010000011.1"/>
</dbReference>
<reference evidence="2" key="1">
    <citation type="submission" date="2016-02" db="EMBL/GenBank/DDBJ databases">
        <authorList>
            <person name="Dunlap C."/>
        </authorList>
    </citation>
    <scope>NUCLEOTIDE SEQUENCE [LARGE SCALE GENOMIC DNA]</scope>
    <source>
        <strain evidence="2">NRRL B-41092</strain>
    </source>
</reference>